<protein>
    <submittedName>
        <fullName evidence="2">Amidase</fullName>
    </submittedName>
</protein>
<evidence type="ECO:0000259" key="1">
    <source>
        <dbReference type="Pfam" id="PF01425"/>
    </source>
</evidence>
<dbReference type="PANTHER" id="PTHR42678:SF11">
    <property type="entry name" value="AMIDASE FAMILY PROTEIN"/>
    <property type="match status" value="1"/>
</dbReference>
<dbReference type="EMBL" id="MNUE01000041">
    <property type="protein sequence ID" value="OJD32112.1"/>
    <property type="molecule type" value="Genomic_DNA"/>
</dbReference>
<dbReference type="NCBIfam" id="NF005127">
    <property type="entry name" value="PRK06565.1"/>
    <property type="match status" value="1"/>
</dbReference>
<dbReference type="GeneID" id="31016117"/>
<gene>
    <name evidence="2" type="ORF">BKCO1_410009</name>
</gene>
<proteinExistence type="predicted"/>
<dbReference type="AlphaFoldDB" id="A0A1J9QUJ5"/>
<dbReference type="Pfam" id="PF01425">
    <property type="entry name" value="Amidase"/>
    <property type="match status" value="1"/>
</dbReference>
<dbReference type="InterPro" id="IPR023631">
    <property type="entry name" value="Amidase_dom"/>
</dbReference>
<reference evidence="2 3" key="1">
    <citation type="submission" date="2016-10" db="EMBL/GenBank/DDBJ databases">
        <title>Proteomics and genomics reveal pathogen-plant mechanisms compatible with a hemibiotrophic lifestyle of Diplodia corticola.</title>
        <authorList>
            <person name="Fernandes I."/>
            <person name="De Jonge R."/>
            <person name="Van De Peer Y."/>
            <person name="Devreese B."/>
            <person name="Alves A."/>
            <person name="Esteves A.C."/>
        </authorList>
    </citation>
    <scope>NUCLEOTIDE SEQUENCE [LARGE SCALE GENOMIC DNA]</scope>
    <source>
        <strain evidence="2 3">CBS 112549</strain>
    </source>
</reference>
<dbReference type="STRING" id="236234.A0A1J9QUJ5"/>
<feature type="domain" description="Amidase" evidence="1">
    <location>
        <begin position="101"/>
        <end position="409"/>
    </location>
</feature>
<sequence length="763" mass="81732">MDTPINFSVSIIPHLSDALVSFLKRPIRYRYGDVGGESNGTTIKAVRESQFRTTDKTLHHNAPSSYDMTLNIVEASIADLQHALSTGLITSVSLCTRYLLRISTYDSRGPTLNAIPILNPSVLHDAAESDERRAADKAAGRPSRPLEGIPYMVKDSYAVRGLTVASGSPAFTTLVAPSDAFTVAQLRAAGAVLLGKTNTPPMAAGGMHRGAYGRAESPYNASYLTAAFASGSSNGSATSTAASFAAFGMAEETVSSGRSPASNNGLVAYTPSRGVISIRGNWPLYPTCDVVVPHTRTVGDLLAILDVLCVPDPEPAGDFWREQPWIPIPSPTTIRPAAGTFVTLADADALRGKRVAVPRMYIGHPDADGRPVALRASIAALFFGARRTLEALGAELVETDFPIVANYEALQDVTPAEGGTVANVPGLPAGWMAAERGPLLALAWDAFLKQNGGAESGMWDFESDVDAAKVFPMEEGGPQTRYANPLNAIRWHELPQKLRECRDEGVSTLVGYPGMEEALRALEAARKRDLEGWMDAEGVDLVCFPANGGVGRADADTVEESAREAWRNGVMYSNGNRVLRHLGVPTVSVAMGVMEDTGMPCNLTFAGKAYEDQKLLSTAWAFEKAHGGRVAAPRTPPLESDVVEPRQVPENKARGVVRELKAVKSEEKDDGSFILSISGRVDSQGERMPPLRVFVDGEDMSGRISIRDDGVWQCTVKRAPRPSPWHPEYLKEAGVTNVLLEKTLVLVVVGGWGLESGDVLVVN</sequence>
<evidence type="ECO:0000313" key="2">
    <source>
        <dbReference type="EMBL" id="OJD32112.1"/>
    </source>
</evidence>
<evidence type="ECO:0000313" key="3">
    <source>
        <dbReference type="Proteomes" id="UP000183809"/>
    </source>
</evidence>
<dbReference type="OrthoDB" id="566138at2759"/>
<comment type="caution">
    <text evidence="2">The sequence shown here is derived from an EMBL/GenBank/DDBJ whole genome shotgun (WGS) entry which is preliminary data.</text>
</comment>
<dbReference type="PANTHER" id="PTHR42678">
    <property type="entry name" value="AMIDASE"/>
    <property type="match status" value="1"/>
</dbReference>
<dbReference type="SUPFAM" id="SSF75304">
    <property type="entry name" value="Amidase signature (AS) enzymes"/>
    <property type="match status" value="1"/>
</dbReference>
<keyword evidence="3" id="KW-1185">Reference proteome</keyword>
<name>A0A1J9QUJ5_9PEZI</name>
<accession>A0A1J9QUJ5</accession>
<dbReference type="InterPro" id="IPR036928">
    <property type="entry name" value="AS_sf"/>
</dbReference>
<organism evidence="2 3">
    <name type="scientific">Diplodia corticola</name>
    <dbReference type="NCBI Taxonomy" id="236234"/>
    <lineage>
        <taxon>Eukaryota</taxon>
        <taxon>Fungi</taxon>
        <taxon>Dikarya</taxon>
        <taxon>Ascomycota</taxon>
        <taxon>Pezizomycotina</taxon>
        <taxon>Dothideomycetes</taxon>
        <taxon>Dothideomycetes incertae sedis</taxon>
        <taxon>Botryosphaeriales</taxon>
        <taxon>Botryosphaeriaceae</taxon>
        <taxon>Diplodia</taxon>
    </lineage>
</organism>
<dbReference type="Proteomes" id="UP000183809">
    <property type="component" value="Unassembled WGS sequence"/>
</dbReference>
<dbReference type="Gene3D" id="3.90.1300.10">
    <property type="entry name" value="Amidase signature (AS) domain"/>
    <property type="match status" value="1"/>
</dbReference>
<dbReference type="RefSeq" id="XP_020128372.1">
    <property type="nucleotide sequence ID" value="XM_020275856.1"/>
</dbReference>